<evidence type="ECO:0000313" key="2">
    <source>
        <dbReference type="Proteomes" id="UP000565724"/>
    </source>
</evidence>
<organism evidence="1 2">
    <name type="scientific">Cellulomonas humilata</name>
    <dbReference type="NCBI Taxonomy" id="144055"/>
    <lineage>
        <taxon>Bacteria</taxon>
        <taxon>Bacillati</taxon>
        <taxon>Actinomycetota</taxon>
        <taxon>Actinomycetes</taxon>
        <taxon>Micrococcales</taxon>
        <taxon>Cellulomonadaceae</taxon>
        <taxon>Cellulomonas</taxon>
    </lineage>
</organism>
<reference evidence="1 2" key="1">
    <citation type="submission" date="2020-05" db="EMBL/GenBank/DDBJ databases">
        <title>Genome Sequencing of Type Strains.</title>
        <authorList>
            <person name="Lemaire J.F."/>
            <person name="Inderbitzin P."/>
            <person name="Gregorio O.A."/>
            <person name="Collins S.B."/>
            <person name="Wespe N."/>
            <person name="Knight-Connoni V."/>
        </authorList>
    </citation>
    <scope>NUCLEOTIDE SEQUENCE [LARGE SCALE GENOMIC DNA]</scope>
    <source>
        <strain evidence="1 2">ATCC 25174</strain>
    </source>
</reference>
<dbReference type="Pfam" id="PF19850">
    <property type="entry name" value="DUF6325"/>
    <property type="match status" value="1"/>
</dbReference>
<name>A0A7Y6DYF3_9CELL</name>
<comment type="caution">
    <text evidence="1">The sequence shown here is derived from an EMBL/GenBank/DDBJ whole genome shotgun (WGS) entry which is preliminary data.</text>
</comment>
<dbReference type="EMBL" id="JABMCI010000068">
    <property type="protein sequence ID" value="NUU18593.1"/>
    <property type="molecule type" value="Genomic_DNA"/>
</dbReference>
<dbReference type="InterPro" id="IPR046288">
    <property type="entry name" value="DUF6325"/>
</dbReference>
<proteinExistence type="predicted"/>
<gene>
    <name evidence="1" type="ORF">HP550_15155</name>
</gene>
<keyword evidence="2" id="KW-1185">Reference proteome</keyword>
<evidence type="ECO:0000313" key="1">
    <source>
        <dbReference type="EMBL" id="NUU18593.1"/>
    </source>
</evidence>
<protein>
    <submittedName>
        <fullName evidence="1">DUF1269 domain-containing protein</fullName>
    </submittedName>
</protein>
<dbReference type="AlphaFoldDB" id="A0A7Y6DYF3"/>
<dbReference type="RefSeq" id="WP_175348524.1">
    <property type="nucleotide sequence ID" value="NZ_JABMCI010000068.1"/>
</dbReference>
<dbReference type="Proteomes" id="UP000565724">
    <property type="component" value="Unassembled WGS sequence"/>
</dbReference>
<accession>A0A7Y6DYF3</accession>
<sequence>MTEDLTDLEEIGPIDYLVIELPTANMDGSAFEHLLDLVGRGLIRVLDLAFLSKAADGSVSGVALDEVPGGVNLTFFEGASSGLLGDDDLDEAGAAIEPGTTAALLVYENVWAAPFATALRRNGAQLVASGRIPVQALLAALDATEPAS</sequence>